<dbReference type="Proteomes" id="UP000631114">
    <property type="component" value="Unassembled WGS sequence"/>
</dbReference>
<keyword evidence="3" id="KW-1185">Reference proteome</keyword>
<keyword evidence="1" id="KW-0472">Membrane</keyword>
<organism evidence="2 3">
    <name type="scientific">Coptis chinensis</name>
    <dbReference type="NCBI Taxonomy" id="261450"/>
    <lineage>
        <taxon>Eukaryota</taxon>
        <taxon>Viridiplantae</taxon>
        <taxon>Streptophyta</taxon>
        <taxon>Embryophyta</taxon>
        <taxon>Tracheophyta</taxon>
        <taxon>Spermatophyta</taxon>
        <taxon>Magnoliopsida</taxon>
        <taxon>Ranunculales</taxon>
        <taxon>Ranunculaceae</taxon>
        <taxon>Coptidoideae</taxon>
        <taxon>Coptis</taxon>
    </lineage>
</organism>
<evidence type="ECO:0000313" key="3">
    <source>
        <dbReference type="Proteomes" id="UP000631114"/>
    </source>
</evidence>
<keyword evidence="1" id="KW-1133">Transmembrane helix</keyword>
<proteinExistence type="predicted"/>
<feature type="transmembrane region" description="Helical" evidence="1">
    <location>
        <begin position="20"/>
        <end position="39"/>
    </location>
</feature>
<sequence length="112" mass="12630">MYKWDCSAAMVISWNTFFKFPILLLIILGAFAFISILTWDINIDVLQREVGPQVMEKIEKIRILAQSALNMRTAGIEDMAEVLEKQLKSEISNVTLEDALTPARALTIISIS</sequence>
<evidence type="ECO:0000256" key="1">
    <source>
        <dbReference type="SAM" id="Phobius"/>
    </source>
</evidence>
<evidence type="ECO:0000313" key="2">
    <source>
        <dbReference type="EMBL" id="KAF9618833.1"/>
    </source>
</evidence>
<dbReference type="OrthoDB" id="1678466at2759"/>
<dbReference type="EMBL" id="JADFTS010000002">
    <property type="protein sequence ID" value="KAF9618833.1"/>
    <property type="molecule type" value="Genomic_DNA"/>
</dbReference>
<protein>
    <submittedName>
        <fullName evidence="2">Uncharacterized protein</fullName>
    </submittedName>
</protein>
<comment type="caution">
    <text evidence="2">The sequence shown here is derived from an EMBL/GenBank/DDBJ whole genome shotgun (WGS) entry which is preliminary data.</text>
</comment>
<reference evidence="2 3" key="1">
    <citation type="submission" date="2020-10" db="EMBL/GenBank/DDBJ databases">
        <title>The Coptis chinensis genome and diversification of protoberbering-type alkaloids.</title>
        <authorList>
            <person name="Wang B."/>
            <person name="Shu S."/>
            <person name="Song C."/>
            <person name="Liu Y."/>
        </authorList>
    </citation>
    <scope>NUCLEOTIDE SEQUENCE [LARGE SCALE GENOMIC DNA]</scope>
    <source>
        <strain evidence="2">HL-2020</strain>
        <tissue evidence="2">Leaf</tissue>
    </source>
</reference>
<keyword evidence="1" id="KW-0812">Transmembrane</keyword>
<dbReference type="AlphaFoldDB" id="A0A835M410"/>
<name>A0A835M410_9MAGN</name>
<accession>A0A835M410</accession>
<gene>
    <name evidence="2" type="ORF">IFM89_002701</name>
</gene>